<dbReference type="SUPFAM" id="SSF54285">
    <property type="entry name" value="MoaD/ThiS"/>
    <property type="match status" value="1"/>
</dbReference>
<protein>
    <submittedName>
        <fullName evidence="1">MoaD/ThiS family protein</fullName>
    </submittedName>
</protein>
<sequence>MPRIDLEYFAQLGEEAGRRHETRVTDATTAAALYDELRGEYGFSLASERMRVAINTAFRPWNETLADGDVVVFIPPVTGG</sequence>
<evidence type="ECO:0000313" key="1">
    <source>
        <dbReference type="EMBL" id="CAI9120052.1"/>
    </source>
</evidence>
<dbReference type="Pfam" id="PF02597">
    <property type="entry name" value="ThiS"/>
    <property type="match status" value="1"/>
</dbReference>
<dbReference type="Gene3D" id="3.10.20.30">
    <property type="match status" value="1"/>
</dbReference>
<reference evidence="1" key="1">
    <citation type="submission" date="2023-03" db="EMBL/GenBank/DDBJ databases">
        <authorList>
            <person name="Cleenwerck I."/>
        </authorList>
    </citation>
    <scope>NUCLEOTIDE SEQUENCE</scope>
    <source>
        <strain evidence="1">LMG 32879</strain>
    </source>
</reference>
<name>A0AA35Y0X4_9PROT</name>
<evidence type="ECO:0000313" key="2">
    <source>
        <dbReference type="Proteomes" id="UP001176960"/>
    </source>
</evidence>
<comment type="caution">
    <text evidence="1">The sequence shown here is derived from an EMBL/GenBank/DDBJ whole genome shotgun (WGS) entry which is preliminary data.</text>
</comment>
<proteinExistence type="predicted"/>
<dbReference type="InterPro" id="IPR003749">
    <property type="entry name" value="ThiS/MoaD-like"/>
</dbReference>
<dbReference type="RefSeq" id="WP_289841851.1">
    <property type="nucleotide sequence ID" value="NZ_CATKSH010000004.1"/>
</dbReference>
<keyword evidence="2" id="KW-1185">Reference proteome</keyword>
<dbReference type="InterPro" id="IPR012675">
    <property type="entry name" value="Beta-grasp_dom_sf"/>
</dbReference>
<gene>
    <name evidence="1" type="ORF">LMG32879_000880</name>
</gene>
<accession>A0AA35Y0X4</accession>
<dbReference type="EMBL" id="CATKSH010000004">
    <property type="protein sequence ID" value="CAI9120052.1"/>
    <property type="molecule type" value="Genomic_DNA"/>
</dbReference>
<dbReference type="AlphaFoldDB" id="A0AA35Y0X4"/>
<dbReference type="Proteomes" id="UP001176960">
    <property type="component" value="Unassembled WGS sequence"/>
</dbReference>
<organism evidence="1 2">
    <name type="scientific">Brytella acorum</name>
    <dbReference type="NCBI Taxonomy" id="2959299"/>
    <lineage>
        <taxon>Bacteria</taxon>
        <taxon>Pseudomonadati</taxon>
        <taxon>Pseudomonadota</taxon>
        <taxon>Alphaproteobacteria</taxon>
        <taxon>Acetobacterales</taxon>
        <taxon>Acetobacteraceae</taxon>
        <taxon>Brytella</taxon>
    </lineage>
</organism>
<dbReference type="InterPro" id="IPR016155">
    <property type="entry name" value="Mopterin_synth/thiamin_S_b"/>
</dbReference>
<dbReference type="CDD" id="cd00754">
    <property type="entry name" value="Ubl_MoaD"/>
    <property type="match status" value="1"/>
</dbReference>